<sequence length="85" mass="9962">MMQHQPVYGIEFKDRFEKNKTFGCKAVLPDSDCKRKKRFKSILKKICLLLKMVNTLKKIYPVLKPEGETGEEVPYSANEPRRSQE</sequence>
<evidence type="ECO:0000313" key="1">
    <source>
        <dbReference type="EMBL" id="GBP15339.1"/>
    </source>
</evidence>
<name>A0A4C1TL80_EUMVA</name>
<organism evidence="1 2">
    <name type="scientific">Eumeta variegata</name>
    <name type="common">Bagworm moth</name>
    <name type="synonym">Eumeta japonica</name>
    <dbReference type="NCBI Taxonomy" id="151549"/>
    <lineage>
        <taxon>Eukaryota</taxon>
        <taxon>Metazoa</taxon>
        <taxon>Ecdysozoa</taxon>
        <taxon>Arthropoda</taxon>
        <taxon>Hexapoda</taxon>
        <taxon>Insecta</taxon>
        <taxon>Pterygota</taxon>
        <taxon>Neoptera</taxon>
        <taxon>Endopterygota</taxon>
        <taxon>Lepidoptera</taxon>
        <taxon>Glossata</taxon>
        <taxon>Ditrysia</taxon>
        <taxon>Tineoidea</taxon>
        <taxon>Psychidae</taxon>
        <taxon>Oiketicinae</taxon>
        <taxon>Eumeta</taxon>
    </lineage>
</organism>
<proteinExistence type="predicted"/>
<dbReference type="AlphaFoldDB" id="A0A4C1TL80"/>
<accession>A0A4C1TL80</accession>
<comment type="caution">
    <text evidence="1">The sequence shown here is derived from an EMBL/GenBank/DDBJ whole genome shotgun (WGS) entry which is preliminary data.</text>
</comment>
<keyword evidence="2" id="KW-1185">Reference proteome</keyword>
<evidence type="ECO:0000313" key="2">
    <source>
        <dbReference type="Proteomes" id="UP000299102"/>
    </source>
</evidence>
<dbReference type="EMBL" id="BGZK01005757">
    <property type="protein sequence ID" value="GBP15339.1"/>
    <property type="molecule type" value="Genomic_DNA"/>
</dbReference>
<gene>
    <name evidence="1" type="ORF">EVAR_91301_1</name>
</gene>
<protein>
    <submittedName>
        <fullName evidence="1">Uncharacterized protein</fullName>
    </submittedName>
</protein>
<dbReference type="Proteomes" id="UP000299102">
    <property type="component" value="Unassembled WGS sequence"/>
</dbReference>
<reference evidence="1 2" key="1">
    <citation type="journal article" date="2019" name="Commun. Biol.">
        <title>The bagworm genome reveals a unique fibroin gene that provides high tensile strength.</title>
        <authorList>
            <person name="Kono N."/>
            <person name="Nakamura H."/>
            <person name="Ohtoshi R."/>
            <person name="Tomita M."/>
            <person name="Numata K."/>
            <person name="Arakawa K."/>
        </authorList>
    </citation>
    <scope>NUCLEOTIDE SEQUENCE [LARGE SCALE GENOMIC DNA]</scope>
</reference>